<dbReference type="InterPro" id="IPR001789">
    <property type="entry name" value="Sig_transdc_resp-reg_receiver"/>
</dbReference>
<dbReference type="InterPro" id="IPR011006">
    <property type="entry name" value="CheY-like_superfamily"/>
</dbReference>
<dbReference type="EMBL" id="LKHP01000001">
    <property type="protein sequence ID" value="KRQ87977.1"/>
    <property type="molecule type" value="Genomic_DNA"/>
</dbReference>
<dbReference type="InterPro" id="IPR050469">
    <property type="entry name" value="Diguanylate_Cyclase"/>
</dbReference>
<dbReference type="CDD" id="cd17574">
    <property type="entry name" value="REC_OmpR"/>
    <property type="match status" value="1"/>
</dbReference>
<protein>
    <recommendedName>
        <fullName evidence="1">Stage 0 sporulation protein A homolog</fullName>
    </recommendedName>
</protein>
<evidence type="ECO:0000259" key="5">
    <source>
        <dbReference type="PROSITE" id="PS50887"/>
    </source>
</evidence>
<dbReference type="InterPro" id="IPR029787">
    <property type="entry name" value="Nucleotide_cyclase"/>
</dbReference>
<dbReference type="InterPro" id="IPR043128">
    <property type="entry name" value="Rev_trsase/Diguanyl_cyclase"/>
</dbReference>
<dbReference type="OrthoDB" id="9805474at2"/>
<evidence type="ECO:0000259" key="4">
    <source>
        <dbReference type="PROSITE" id="PS50110"/>
    </source>
</evidence>
<proteinExistence type="predicted"/>
<evidence type="ECO:0000256" key="2">
    <source>
        <dbReference type="ARBA" id="ARBA00024867"/>
    </source>
</evidence>
<comment type="caution">
    <text evidence="6">The sequence shown here is derived from an EMBL/GenBank/DDBJ whole genome shotgun (WGS) entry which is preliminary data.</text>
</comment>
<evidence type="ECO:0000256" key="3">
    <source>
        <dbReference type="PROSITE-ProRule" id="PRU00169"/>
    </source>
</evidence>
<evidence type="ECO:0000256" key="1">
    <source>
        <dbReference type="ARBA" id="ARBA00018672"/>
    </source>
</evidence>
<organism evidence="6 7">
    <name type="scientific">Caloramator mitchellensis</name>
    <dbReference type="NCBI Taxonomy" id="908809"/>
    <lineage>
        <taxon>Bacteria</taxon>
        <taxon>Bacillati</taxon>
        <taxon>Bacillota</taxon>
        <taxon>Clostridia</taxon>
        <taxon>Eubacteriales</taxon>
        <taxon>Clostridiaceae</taxon>
        <taxon>Caloramator</taxon>
    </lineage>
</organism>
<feature type="domain" description="GGDEF" evidence="5">
    <location>
        <begin position="173"/>
        <end position="303"/>
    </location>
</feature>
<name>A0A0R3JWP8_CALMK</name>
<dbReference type="Pfam" id="PF00072">
    <property type="entry name" value="Response_reg"/>
    <property type="match status" value="1"/>
</dbReference>
<dbReference type="SMART" id="SM00267">
    <property type="entry name" value="GGDEF"/>
    <property type="match status" value="1"/>
</dbReference>
<comment type="function">
    <text evidence="2">May play the central regulatory role in sporulation. It may be an element of the effector pathway responsible for the activation of sporulation genes in response to nutritional stress. Spo0A may act in concert with spo0H (a sigma factor) to control the expression of some genes that are critical to the sporulation process.</text>
</comment>
<dbReference type="PANTHER" id="PTHR45138:SF9">
    <property type="entry name" value="DIGUANYLATE CYCLASE DGCM-RELATED"/>
    <property type="match status" value="1"/>
</dbReference>
<dbReference type="SUPFAM" id="SSF52172">
    <property type="entry name" value="CheY-like"/>
    <property type="match status" value="1"/>
</dbReference>
<reference evidence="6 7" key="1">
    <citation type="submission" date="2015-09" db="EMBL/GenBank/DDBJ databases">
        <title>Draft genome sequence of a Caloramator mitchellensis, a moderate thermophile from the Great Artesian Basin of Australia.</title>
        <authorList>
            <person name="Patel B.K."/>
        </authorList>
    </citation>
    <scope>NUCLEOTIDE SEQUENCE [LARGE SCALE GENOMIC DNA]</scope>
    <source>
        <strain evidence="6 7">VF08</strain>
    </source>
</reference>
<dbReference type="SMART" id="SM00448">
    <property type="entry name" value="REC"/>
    <property type="match status" value="1"/>
</dbReference>
<dbReference type="CDD" id="cd01949">
    <property type="entry name" value="GGDEF"/>
    <property type="match status" value="1"/>
</dbReference>
<dbReference type="SUPFAM" id="SSF55073">
    <property type="entry name" value="Nucleotide cyclase"/>
    <property type="match status" value="1"/>
</dbReference>
<dbReference type="Gene3D" id="3.30.70.270">
    <property type="match status" value="1"/>
</dbReference>
<gene>
    <name evidence="6" type="primary">pleD</name>
    <name evidence="6" type="ORF">ABG79_00142</name>
</gene>
<dbReference type="InterPro" id="IPR000160">
    <property type="entry name" value="GGDEF_dom"/>
</dbReference>
<keyword evidence="7" id="KW-1185">Reference proteome</keyword>
<dbReference type="Proteomes" id="UP000052015">
    <property type="component" value="Unassembled WGS sequence"/>
</dbReference>
<dbReference type="PROSITE" id="PS50887">
    <property type="entry name" value="GGDEF"/>
    <property type="match status" value="1"/>
</dbReference>
<evidence type="ECO:0000313" key="7">
    <source>
        <dbReference type="Proteomes" id="UP000052015"/>
    </source>
</evidence>
<evidence type="ECO:0000313" key="6">
    <source>
        <dbReference type="EMBL" id="KRQ87977.1"/>
    </source>
</evidence>
<keyword evidence="3" id="KW-0597">Phosphoprotein</keyword>
<accession>A0A0R3JWP8</accession>
<dbReference type="GO" id="GO:0000160">
    <property type="term" value="P:phosphorelay signal transduction system"/>
    <property type="evidence" value="ECO:0007669"/>
    <property type="project" value="InterPro"/>
</dbReference>
<dbReference type="GO" id="GO:0052621">
    <property type="term" value="F:diguanylate cyclase activity"/>
    <property type="evidence" value="ECO:0007669"/>
    <property type="project" value="TreeGrafter"/>
</dbReference>
<dbReference type="PROSITE" id="PS50110">
    <property type="entry name" value="RESPONSE_REGULATORY"/>
    <property type="match status" value="1"/>
</dbReference>
<sequence length="303" mass="34621">MILPHILVIEDSLLHGKMIQDVLQKNNYSVKWVISAEDALDEDLDKYDLVLTDLILPGITGYELSEKIKSKNPYLPIIAITSVTEDESISKALSLGADDYIKKPFSVIELIARINVQLRTRHFQLELIKKNKELEEANKKIKELAVTDMLTGAFNRVYLREFLTNIAKENLFKKVSCFIIDLDNFKKINDTYGHLMGDIVLKNLVTICKNIIMNKGIVVRFGGEEFLGIIIDDKANAYDIAEKIRIEVENNKNCEFRWTISIGLSSGILTSKNVYEDFEIILKEADEMLYVSKKNGKNRVTKK</sequence>
<dbReference type="RefSeq" id="WP_057976071.1">
    <property type="nucleotide sequence ID" value="NZ_LKHP01000001.1"/>
</dbReference>
<dbReference type="Pfam" id="PF00990">
    <property type="entry name" value="GGDEF"/>
    <property type="match status" value="1"/>
</dbReference>
<dbReference type="PANTHER" id="PTHR45138">
    <property type="entry name" value="REGULATORY COMPONENTS OF SENSORY TRANSDUCTION SYSTEM"/>
    <property type="match status" value="1"/>
</dbReference>
<dbReference type="STRING" id="908809.ABG79_00142"/>
<feature type="domain" description="Response regulatory" evidence="4">
    <location>
        <begin position="5"/>
        <end position="118"/>
    </location>
</feature>
<dbReference type="AlphaFoldDB" id="A0A0R3JWP8"/>
<feature type="modified residue" description="4-aspartylphosphate" evidence="3">
    <location>
        <position position="53"/>
    </location>
</feature>
<dbReference type="NCBIfam" id="TIGR00254">
    <property type="entry name" value="GGDEF"/>
    <property type="match status" value="1"/>
</dbReference>
<dbReference type="Gene3D" id="3.40.50.2300">
    <property type="match status" value="1"/>
</dbReference>